<dbReference type="PANTHER" id="PTHR30033">
    <property type="entry name" value="FLAGELLAR HOOK-ASSOCIATED PROTEIN 1"/>
    <property type="match status" value="1"/>
</dbReference>
<dbReference type="Pfam" id="PF06429">
    <property type="entry name" value="Flg_bbr_C"/>
    <property type="match status" value="1"/>
</dbReference>
<keyword evidence="10" id="KW-0969">Cilium</keyword>
<dbReference type="GO" id="GO:0005198">
    <property type="term" value="F:structural molecule activity"/>
    <property type="evidence" value="ECO:0007669"/>
    <property type="project" value="UniProtKB-UniRule"/>
</dbReference>
<evidence type="ECO:0000256" key="2">
    <source>
        <dbReference type="ARBA" id="ARBA00004613"/>
    </source>
</evidence>
<dbReference type="RefSeq" id="WP_179604188.1">
    <property type="nucleotide sequence ID" value="NZ_BAABEH010000001.1"/>
</dbReference>
<gene>
    <name evidence="7" type="primary">flgK</name>
    <name evidence="10" type="ORF">HNR13_000386</name>
</gene>
<reference evidence="10 11" key="1">
    <citation type="submission" date="2020-07" db="EMBL/GenBank/DDBJ databases">
        <title>Sequencing the genomes of 1000 actinobacteria strains.</title>
        <authorList>
            <person name="Klenk H.-P."/>
        </authorList>
    </citation>
    <scope>NUCLEOTIDE SEQUENCE [LARGE SCALE GENOMIC DNA]</scope>
    <source>
        <strain evidence="10 11">DSM 15165</strain>
    </source>
</reference>
<protein>
    <recommendedName>
        <fullName evidence="4 7">Flagellar hook-associated protein 1</fullName>
        <shortName evidence="7">HAP1</shortName>
    </recommendedName>
</protein>
<dbReference type="AlphaFoldDB" id="A0A853CP62"/>
<dbReference type="Pfam" id="PF22638">
    <property type="entry name" value="FlgK_D1"/>
    <property type="match status" value="1"/>
</dbReference>
<dbReference type="SUPFAM" id="SSF64518">
    <property type="entry name" value="Phase 1 flagellin"/>
    <property type="match status" value="1"/>
</dbReference>
<keyword evidence="5 7" id="KW-0964">Secreted</keyword>
<evidence type="ECO:0000259" key="8">
    <source>
        <dbReference type="Pfam" id="PF06429"/>
    </source>
</evidence>
<evidence type="ECO:0000256" key="3">
    <source>
        <dbReference type="ARBA" id="ARBA00009677"/>
    </source>
</evidence>
<dbReference type="GO" id="GO:0044780">
    <property type="term" value="P:bacterial-type flagellum assembly"/>
    <property type="evidence" value="ECO:0007669"/>
    <property type="project" value="InterPro"/>
</dbReference>
<evidence type="ECO:0000256" key="1">
    <source>
        <dbReference type="ARBA" id="ARBA00004365"/>
    </source>
</evidence>
<evidence type="ECO:0000256" key="6">
    <source>
        <dbReference type="ARBA" id="ARBA00023143"/>
    </source>
</evidence>
<evidence type="ECO:0000313" key="10">
    <source>
        <dbReference type="EMBL" id="NYJ22099.1"/>
    </source>
</evidence>
<evidence type="ECO:0000256" key="7">
    <source>
        <dbReference type="RuleBase" id="RU362065"/>
    </source>
</evidence>
<dbReference type="GO" id="GO:0005576">
    <property type="term" value="C:extracellular region"/>
    <property type="evidence" value="ECO:0007669"/>
    <property type="project" value="UniProtKB-SubCell"/>
</dbReference>
<dbReference type="Proteomes" id="UP000578352">
    <property type="component" value="Unassembled WGS sequence"/>
</dbReference>
<organism evidence="10 11">
    <name type="scientific">Leifsonia shinshuensis</name>
    <dbReference type="NCBI Taxonomy" id="150026"/>
    <lineage>
        <taxon>Bacteria</taxon>
        <taxon>Bacillati</taxon>
        <taxon>Actinomycetota</taxon>
        <taxon>Actinomycetes</taxon>
        <taxon>Micrococcales</taxon>
        <taxon>Microbacteriaceae</taxon>
        <taxon>Leifsonia</taxon>
    </lineage>
</organism>
<evidence type="ECO:0000313" key="11">
    <source>
        <dbReference type="Proteomes" id="UP000578352"/>
    </source>
</evidence>
<dbReference type="GO" id="GO:0009424">
    <property type="term" value="C:bacterial-type flagellum hook"/>
    <property type="evidence" value="ECO:0007669"/>
    <property type="project" value="UniProtKB-UniRule"/>
</dbReference>
<dbReference type="PRINTS" id="PR01005">
    <property type="entry name" value="FLGHOOKAP1"/>
</dbReference>
<keyword evidence="10" id="KW-0966">Cell projection</keyword>
<keyword evidence="10" id="KW-0282">Flagellum</keyword>
<name>A0A853CP62_9MICO</name>
<feature type="domain" description="Flagellar basal-body/hook protein C-terminal" evidence="8">
    <location>
        <begin position="427"/>
        <end position="467"/>
    </location>
</feature>
<feature type="domain" description="Flagellar hook-associated protein FlgK helical" evidence="9">
    <location>
        <begin position="99"/>
        <end position="340"/>
    </location>
</feature>
<comment type="similarity">
    <text evidence="3 7">Belongs to the flagella basal body rod proteins family.</text>
</comment>
<evidence type="ECO:0000256" key="5">
    <source>
        <dbReference type="ARBA" id="ARBA00022525"/>
    </source>
</evidence>
<dbReference type="InterPro" id="IPR053927">
    <property type="entry name" value="FlgK_helical"/>
</dbReference>
<comment type="subcellular location">
    <subcellularLocation>
        <location evidence="1 7">Bacterial flagellum</location>
    </subcellularLocation>
    <subcellularLocation>
        <location evidence="2 7">Secreted</location>
    </subcellularLocation>
</comment>
<proteinExistence type="inferred from homology"/>
<accession>A0A853CP62</accession>
<dbReference type="InterPro" id="IPR010930">
    <property type="entry name" value="Flg_bb/hook_C_dom"/>
</dbReference>
<dbReference type="PANTHER" id="PTHR30033:SF1">
    <property type="entry name" value="FLAGELLAR HOOK-ASSOCIATED PROTEIN 1"/>
    <property type="match status" value="1"/>
</dbReference>
<evidence type="ECO:0000259" key="9">
    <source>
        <dbReference type="Pfam" id="PF22638"/>
    </source>
</evidence>
<dbReference type="NCBIfam" id="TIGR02492">
    <property type="entry name" value="flgK_ends"/>
    <property type="match status" value="1"/>
</dbReference>
<comment type="caution">
    <text evidence="10">The sequence shown here is derived from an EMBL/GenBank/DDBJ whole genome shotgun (WGS) entry which is preliminary data.</text>
</comment>
<sequence length="474" mass="47864">MSTFSGLNTAYTGLVAAKAGLDVVGQNLVNANTAGYTRQRLTTSGVPALNSAGLFTGGVRPGQGVSVDGIKRLDDAALDARVRSTTALSGYSSTRAQALTTLEDSLNEPGTNGLSAQLQKFWSAWGDVANQAGEQAPAGVLLGQAGSLVGQIASGYRAVDAQWSSLRQSANGMVNDVNQAANEVADLNGRIRQAVASGSSANELMDRRDVLTTQLANLAGGVVRANDDGTVDVLVGGNALVSGTTANAVQLAGAQRMTDAGADPVRLEWAHRPGSAIALEGGQIAGAVSTLAPADANGTGGVLAEAAASYNAFAVTLAQRVNAVHSTGSTPSGTTGLDFFAIDASQPAALGLSVIPTDVSQIATGKPGAGGTDGTVADAISQLGTGPNAVDKQWSAFVVRVGTASKTEQQQSDLAGLAASNATNAQLANSSVDLDEENMNMLTFQHAYQGAARVMTAVDETLDTLINHTGLVGR</sequence>
<dbReference type="EMBL" id="JACCFL010000001">
    <property type="protein sequence ID" value="NYJ22099.1"/>
    <property type="molecule type" value="Genomic_DNA"/>
</dbReference>
<evidence type="ECO:0000256" key="4">
    <source>
        <dbReference type="ARBA" id="ARBA00016244"/>
    </source>
</evidence>
<dbReference type="InterPro" id="IPR002371">
    <property type="entry name" value="FlgK"/>
</dbReference>
<keyword evidence="6 7" id="KW-0975">Bacterial flagellum</keyword>